<gene>
    <name evidence="1" type="ORF">ACCO45_013712</name>
</gene>
<keyword evidence="2" id="KW-1185">Reference proteome</keyword>
<dbReference type="EMBL" id="JBGNUJ010000013">
    <property type="protein sequence ID" value="KAL3951995.1"/>
    <property type="molecule type" value="Genomic_DNA"/>
</dbReference>
<protein>
    <submittedName>
        <fullName evidence="1">Uncharacterized protein</fullName>
    </submittedName>
</protein>
<evidence type="ECO:0000313" key="2">
    <source>
        <dbReference type="Proteomes" id="UP001638806"/>
    </source>
</evidence>
<comment type="caution">
    <text evidence="1">The sequence shown here is derived from an EMBL/GenBank/DDBJ whole genome shotgun (WGS) entry which is preliminary data.</text>
</comment>
<organism evidence="1 2">
    <name type="scientific">Purpureocillium lilacinum</name>
    <name type="common">Paecilomyces lilacinus</name>
    <dbReference type="NCBI Taxonomy" id="33203"/>
    <lineage>
        <taxon>Eukaryota</taxon>
        <taxon>Fungi</taxon>
        <taxon>Dikarya</taxon>
        <taxon>Ascomycota</taxon>
        <taxon>Pezizomycotina</taxon>
        <taxon>Sordariomycetes</taxon>
        <taxon>Hypocreomycetidae</taxon>
        <taxon>Hypocreales</taxon>
        <taxon>Ophiocordycipitaceae</taxon>
        <taxon>Purpureocillium</taxon>
    </lineage>
</organism>
<evidence type="ECO:0000313" key="1">
    <source>
        <dbReference type="EMBL" id="KAL3951995.1"/>
    </source>
</evidence>
<proteinExistence type="predicted"/>
<name>A0ACC4D9P0_PURLI</name>
<reference evidence="1" key="1">
    <citation type="submission" date="2024-12" db="EMBL/GenBank/DDBJ databases">
        <title>Comparative genomics and development of molecular markers within Purpureocillium lilacinum and among Purpureocillium species.</title>
        <authorList>
            <person name="Yeh Z.-Y."/>
            <person name="Ni N.-T."/>
            <person name="Lo P.-H."/>
            <person name="Mushyakhwo K."/>
            <person name="Lin C.-F."/>
            <person name="Nai Y.-S."/>
        </authorList>
    </citation>
    <scope>NUCLEOTIDE SEQUENCE</scope>
    <source>
        <strain evidence="1">NCHU-NPUST-175</strain>
    </source>
</reference>
<accession>A0ACC4D9P0</accession>
<sequence>MPLSCEAVKFQDGPAIANAYISAFFGDPFHDTTIQDVPFDRQVAGVVRRFPRNFVQPKSHYRKVVDTDTGEVVSYAKWGLVNFDGESILPQDRDVPPESVEATKAPYTDPEGINDPFADWFTDQVEAARKAALGDRPILCLKMLGTVPSAQRRGAGALQVQWGVEFADRHGLPCWTEASPHSVRILQRFGFKTVQEVVCPIDERCGGGTYVYTCVLREPQTGANSTTGEVNGSSQP</sequence>
<dbReference type="Proteomes" id="UP001638806">
    <property type="component" value="Unassembled WGS sequence"/>
</dbReference>